<comment type="caution">
    <text evidence="1">The sequence shown here is derived from an EMBL/GenBank/DDBJ whole genome shotgun (WGS) entry which is preliminary data.</text>
</comment>
<protein>
    <submittedName>
        <fullName evidence="1">Type III PLP-dependent enzyme</fullName>
    </submittedName>
</protein>
<accession>A0AC61QHS4</accession>
<keyword evidence="2" id="KW-1185">Reference proteome</keyword>
<evidence type="ECO:0000313" key="1">
    <source>
        <dbReference type="EMBL" id="TDF72509.1"/>
    </source>
</evidence>
<evidence type="ECO:0000313" key="2">
    <source>
        <dbReference type="Proteomes" id="UP000294588"/>
    </source>
</evidence>
<name>A0AC61QHS4_9BACT</name>
<gene>
    <name evidence="1" type="ORF">E0946_06670</name>
</gene>
<dbReference type="EMBL" id="SMOG01000030">
    <property type="protein sequence ID" value="TDF72509.1"/>
    <property type="molecule type" value="Genomic_DNA"/>
</dbReference>
<organism evidence="1 2">
    <name type="scientific">Candidatus Syntrophosphaera thermopropionivorans</name>
    <dbReference type="NCBI Taxonomy" id="2593015"/>
    <lineage>
        <taxon>Bacteria</taxon>
        <taxon>Pseudomonadati</taxon>
        <taxon>Candidatus Cloacimonadota</taxon>
        <taxon>Candidatus Cloacimonadia</taxon>
        <taxon>Candidatus Cloacimonadales</taxon>
        <taxon>Candidatus Cloacimonadaceae</taxon>
        <taxon>Candidatus Syntrophosphaera</taxon>
    </lineage>
</organism>
<dbReference type="Proteomes" id="UP000294588">
    <property type="component" value="Unassembled WGS sequence"/>
</dbReference>
<sequence>MYKEPYSFNLKRYMEPERFERFKEYAQTLDSPVLIIDLDIVEAKYNELKDSFANLQIYYAVKANPMNEIIHLLDRLGANFDVASSYELRHLLNLGISPERISYGNTIKKAKDIRFFYEQGVQIFVTDSENDLKKIAENAPGSKVYFRLLTEGSGADWPLSRKFGAHPDMIYSLILQAVELGLEPWGVSFHVGSQQRDIGQWDDAIARCKYIFDAALEEGIELKMINLGGGYPANYVDPTFSFQEYSTEIQRFIFEDFGDHPPQLVMEPGRSLVADAGIIVAEVVNIATKAKNNLYKWVYLDVGKFNGLIETIDESIKFPIYFEREGLADEVILAGPTCDSMDIMYENYKYKMPDTTQPGDKVYIFTTGAYTQTYSSVNFNGFPPLKAVVLPKK</sequence>
<reference evidence="1" key="1">
    <citation type="submission" date="2019-03" db="EMBL/GenBank/DDBJ databases">
        <title>Candidatus Syntrophosphaera thermopropionivorans: a novel player in syntrophic propionate oxidation during anaerobic digestion.</title>
        <authorList>
            <person name="Dyksma S."/>
        </authorList>
    </citation>
    <scope>NUCLEOTIDE SEQUENCE</scope>
    <source>
        <strain evidence="1">W5</strain>
    </source>
</reference>
<proteinExistence type="predicted"/>